<dbReference type="InterPro" id="IPR045090">
    <property type="entry name" value="Pept_M3A_M3B"/>
</dbReference>
<keyword evidence="5 10" id="KW-0378">Hydrolase</keyword>
<dbReference type="InterPro" id="IPR001567">
    <property type="entry name" value="Pept_M3A_M3B_dom"/>
</dbReference>
<feature type="region of interest" description="Disordered" evidence="11">
    <location>
        <begin position="266"/>
        <end position="291"/>
    </location>
</feature>
<reference evidence="13 14" key="1">
    <citation type="journal article" date="2012" name="Genome Biol.">
        <title>Genome and low-iron response of an oceanic diatom adapted to chronic iron limitation.</title>
        <authorList>
            <person name="Lommer M."/>
            <person name="Specht M."/>
            <person name="Roy A.S."/>
            <person name="Kraemer L."/>
            <person name="Andreson R."/>
            <person name="Gutowska M.A."/>
            <person name="Wolf J."/>
            <person name="Bergner S.V."/>
            <person name="Schilhabel M.B."/>
            <person name="Klostermeier U.C."/>
            <person name="Beiko R.G."/>
            <person name="Rosenstiel P."/>
            <person name="Hippler M."/>
            <person name="Laroche J."/>
        </authorList>
    </citation>
    <scope>NUCLEOTIDE SEQUENCE [LARGE SCALE GENOMIC DNA]</scope>
    <source>
        <strain evidence="13 14">CCMP1005</strain>
    </source>
</reference>
<evidence type="ECO:0000256" key="1">
    <source>
        <dbReference type="ARBA" id="ARBA00004173"/>
    </source>
</evidence>
<keyword evidence="6 10" id="KW-0862">Zinc</keyword>
<evidence type="ECO:0000256" key="5">
    <source>
        <dbReference type="ARBA" id="ARBA00022801"/>
    </source>
</evidence>
<dbReference type="PANTHER" id="PTHR11804:SF79">
    <property type="entry name" value="MITOCHONDRIAL INTERMEDIATE PEPTIDASE"/>
    <property type="match status" value="1"/>
</dbReference>
<dbReference type="Pfam" id="PF01432">
    <property type="entry name" value="Peptidase_M3"/>
    <property type="match status" value="1"/>
</dbReference>
<comment type="similarity">
    <text evidence="2 10">Belongs to the peptidase M3 family.</text>
</comment>
<dbReference type="eggNOG" id="KOG2090">
    <property type="taxonomic scope" value="Eukaryota"/>
</dbReference>
<dbReference type="SUPFAM" id="SSF55486">
    <property type="entry name" value="Metalloproteases ('zincins'), catalytic domain"/>
    <property type="match status" value="1"/>
</dbReference>
<proteinExistence type="inferred from homology"/>
<evidence type="ECO:0000259" key="12">
    <source>
        <dbReference type="Pfam" id="PF01432"/>
    </source>
</evidence>
<evidence type="ECO:0000256" key="4">
    <source>
        <dbReference type="ARBA" id="ARBA00022723"/>
    </source>
</evidence>
<evidence type="ECO:0000256" key="8">
    <source>
        <dbReference type="ARBA" id="ARBA00023049"/>
    </source>
</evidence>
<feature type="domain" description="Peptidase M3A/M3B catalytic" evidence="12">
    <location>
        <begin position="96"/>
        <end position="608"/>
    </location>
</feature>
<keyword evidence="4 10" id="KW-0479">Metal-binding</keyword>
<dbReference type="InterPro" id="IPR033851">
    <property type="entry name" value="M3A_MIP"/>
</dbReference>
<dbReference type="Gene3D" id="3.40.390.10">
    <property type="entry name" value="Collagenase (Catalytic Domain)"/>
    <property type="match status" value="1"/>
</dbReference>
<accession>K0RY32</accession>
<dbReference type="OrthoDB" id="17530at2759"/>
<evidence type="ECO:0000313" key="13">
    <source>
        <dbReference type="EMBL" id="EJK57925.1"/>
    </source>
</evidence>
<evidence type="ECO:0000313" key="14">
    <source>
        <dbReference type="Proteomes" id="UP000266841"/>
    </source>
</evidence>
<keyword evidence="7" id="KW-0809">Transit peptide</keyword>
<dbReference type="PANTHER" id="PTHR11804">
    <property type="entry name" value="PROTEASE M3 THIMET OLIGOPEPTIDASE-RELATED"/>
    <property type="match status" value="1"/>
</dbReference>
<organism evidence="13 14">
    <name type="scientific">Thalassiosira oceanica</name>
    <name type="common">Marine diatom</name>
    <dbReference type="NCBI Taxonomy" id="159749"/>
    <lineage>
        <taxon>Eukaryota</taxon>
        <taxon>Sar</taxon>
        <taxon>Stramenopiles</taxon>
        <taxon>Ochrophyta</taxon>
        <taxon>Bacillariophyta</taxon>
        <taxon>Coscinodiscophyceae</taxon>
        <taxon>Thalassiosirophycidae</taxon>
        <taxon>Thalassiosirales</taxon>
        <taxon>Thalassiosiraceae</taxon>
        <taxon>Thalassiosira</taxon>
    </lineage>
</organism>
<evidence type="ECO:0000256" key="3">
    <source>
        <dbReference type="ARBA" id="ARBA00022670"/>
    </source>
</evidence>
<comment type="subcellular location">
    <subcellularLocation>
        <location evidence="1">Mitochondrion</location>
    </subcellularLocation>
</comment>
<dbReference type="InterPro" id="IPR024079">
    <property type="entry name" value="MetalloPept_cat_dom_sf"/>
</dbReference>
<keyword evidence="9" id="KW-0496">Mitochondrion</keyword>
<dbReference type="GO" id="GO:0006518">
    <property type="term" value="P:peptide metabolic process"/>
    <property type="evidence" value="ECO:0007669"/>
    <property type="project" value="TreeGrafter"/>
</dbReference>
<keyword evidence="14" id="KW-1185">Reference proteome</keyword>
<dbReference type="AlphaFoldDB" id="K0RY32"/>
<dbReference type="CDD" id="cd06457">
    <property type="entry name" value="M3A_MIP"/>
    <property type="match status" value="1"/>
</dbReference>
<keyword evidence="8 10" id="KW-0482">Metalloprotease</keyword>
<dbReference type="EMBL" id="AGNL01026690">
    <property type="protein sequence ID" value="EJK57925.1"/>
    <property type="molecule type" value="Genomic_DNA"/>
</dbReference>
<dbReference type="GO" id="GO:0005739">
    <property type="term" value="C:mitochondrion"/>
    <property type="evidence" value="ECO:0007669"/>
    <property type="project" value="UniProtKB-SubCell"/>
</dbReference>
<dbReference type="GO" id="GO:0046872">
    <property type="term" value="F:metal ion binding"/>
    <property type="evidence" value="ECO:0007669"/>
    <property type="project" value="UniProtKB-UniRule"/>
</dbReference>
<dbReference type="Proteomes" id="UP000266841">
    <property type="component" value="Unassembled WGS sequence"/>
</dbReference>
<comment type="cofactor">
    <cofactor evidence="10">
        <name>Zn(2+)</name>
        <dbReference type="ChEBI" id="CHEBI:29105"/>
    </cofactor>
    <text evidence="10">Binds 1 zinc ion.</text>
</comment>
<evidence type="ECO:0000256" key="2">
    <source>
        <dbReference type="ARBA" id="ARBA00006040"/>
    </source>
</evidence>
<evidence type="ECO:0000256" key="7">
    <source>
        <dbReference type="ARBA" id="ARBA00022946"/>
    </source>
</evidence>
<gene>
    <name evidence="13" type="ORF">THAOC_21992</name>
</gene>
<comment type="caution">
    <text evidence="13">The sequence shown here is derived from an EMBL/GenBank/DDBJ whole genome shotgun (WGS) entry which is preliminary data.</text>
</comment>
<dbReference type="GO" id="GO:0004222">
    <property type="term" value="F:metalloendopeptidase activity"/>
    <property type="evidence" value="ECO:0007669"/>
    <property type="project" value="InterPro"/>
</dbReference>
<name>K0RY32_THAOC</name>
<evidence type="ECO:0000256" key="6">
    <source>
        <dbReference type="ARBA" id="ARBA00022833"/>
    </source>
</evidence>
<dbReference type="OMA" id="ALMFEYM"/>
<dbReference type="Gene3D" id="1.10.1370.10">
    <property type="entry name" value="Neurolysin, domain 3"/>
    <property type="match status" value="1"/>
</dbReference>
<protein>
    <recommendedName>
        <fullName evidence="12">Peptidase M3A/M3B catalytic domain-containing protein</fullName>
    </recommendedName>
</protein>
<dbReference type="InterPro" id="IPR024077">
    <property type="entry name" value="Neurolysin/TOP_dom2"/>
</dbReference>
<evidence type="ECO:0000256" key="11">
    <source>
        <dbReference type="SAM" id="MobiDB-lite"/>
    </source>
</evidence>
<evidence type="ECO:0000256" key="9">
    <source>
        <dbReference type="ARBA" id="ARBA00023128"/>
    </source>
</evidence>
<keyword evidence="3 10" id="KW-0645">Protease</keyword>
<evidence type="ECO:0000256" key="10">
    <source>
        <dbReference type="RuleBase" id="RU003435"/>
    </source>
</evidence>
<dbReference type="GO" id="GO:0006508">
    <property type="term" value="P:proteolysis"/>
    <property type="evidence" value="ECO:0007669"/>
    <property type="project" value="UniProtKB-KW"/>
</dbReference>
<sequence>MARAMRKEFERDGIHLDYDRREEARELNDEVVGLETLFTTNITERTKRFDVDANMAREVDRIVPRHVLGQLVRPGAGPEHDGGLTLSSDGLLCNTLLAHSPSPSLRREVYMQSNTAVPENLDVLDSLVRSRHRHSVLLGYRSYAHRVLSDRLVETPEKVAEFLDSMERGSRDVFRRDMEEIAEAKRRNEGDSGDVEPWDVPYYTTLLRGRRRRARWEGEGNGGEGVGEETSLSGYFTVENSVGGMRVLCRDLFGIEMREERDIPSAERWDLDDDEVGPTSSTSDGTAGGGLRKFTFRHGDEGPLGTMYLDLHPRPGKFGHAAHFTIRCGRTRPDVAAAGGRVPGGDDDGQLPIVALVCNLSPPTPGLGETVLSHSEVETLFHEFGHGLHSMLSRTAFQHLSGTRAAMDFVETPSHLIEAFARDPSFLSSTLARHHATGEPMSSRAARHLSLSHADFRGVEVQSQIVHSKFDQALFGEDPCSPSLGGPTSADTWVRMHRESGVPIAAGTHWHTRFGHLVTYGAGYYGYLFAQTWASDVWRSNLAPLLASSAGGDGPDGGGGRGGAARLREEGTKVWKGMLVHGGARDPKDMIRDVLGREPGVDAFFAEMS</sequence>